<dbReference type="Gene3D" id="1.25.40.10">
    <property type="entry name" value="Tetratricopeptide repeat domain"/>
    <property type="match status" value="1"/>
</dbReference>
<protein>
    <recommendedName>
        <fullName evidence="3">NB-ARC domain-containing protein</fullName>
    </recommendedName>
</protein>
<dbReference type="PRINTS" id="PR00364">
    <property type="entry name" value="DISEASERSIST"/>
</dbReference>
<dbReference type="InterPro" id="IPR011990">
    <property type="entry name" value="TPR-like_helical_dom_sf"/>
</dbReference>
<dbReference type="PANTHER" id="PTHR47691:SF3">
    <property type="entry name" value="HTH-TYPE TRANSCRIPTIONAL REGULATOR RV0890C-RELATED"/>
    <property type="match status" value="1"/>
</dbReference>
<dbReference type="EMBL" id="JAAGMP010000262">
    <property type="protein sequence ID" value="NEC17677.1"/>
    <property type="molecule type" value="Genomic_DNA"/>
</dbReference>
<evidence type="ECO:0000313" key="2">
    <source>
        <dbReference type="Proteomes" id="UP000469670"/>
    </source>
</evidence>
<dbReference type="PANTHER" id="PTHR47691">
    <property type="entry name" value="REGULATOR-RELATED"/>
    <property type="match status" value="1"/>
</dbReference>
<sequence>MTAEDAGGPDHAAARNDLSGTVYGPVVQAGTIHGGITFRVEAPPVGANVTPDEIPPLTVRLINRAEGLARLDGRLVPEANDEDEGDEDNRANVGFAALHGPPGVGKTALVSRWSERRRKLFPGGQIYVDFATLRGGSAGADVSEAARCCLRSLGIDDAYIPDAFPERIQRLRSRSAGRRLLIFLDNVSQPGQAAALMPKGKGSFLVVAGGSGVGELVADGAELMAVEPLDRDSALEVLADRCGAQRVAADPASAERLVELCDGLPVALHVVAARLAARPRLTLAALAAELADEPRRLAGMSLGKERSVAAAFDLAYRELDPEPARLYRLMGWHPGATFDAGVAAVAADLDPGRTADALEALARASLLEEMSDGRFRFHDLVRLHAAERATEENGPAERTALLRRVTLHYLALTALADRAVRLDRLRIADLTRLLADVPDPFGAEGGPKPLDWLEAEHRNILGVLRAAAREGTLHTEVWQLAEAFTVLFFHHRHLGDWQESLELGAAAAAEAMVPAAEARLRSLLSRPLMDLGEYEAARRELDAAEACAEVSDHLVVRASVQEFSGRYWDRTEPARAMEAYRSAIDLNTAANEGRGAAIASYFLGCAQDAAEAHREALHTLRGAHDELAARKDRRMAARAQVAIGIAHGHLKETDAAVRALSEAAEILKAEEATHYEAQARVALADIQEGSQGDPRQVRAGLQRALEIYEAGGSPLAEKLRERLTGEEPTGE</sequence>
<dbReference type="AlphaFoldDB" id="A0A7K3RR35"/>
<dbReference type="SUPFAM" id="SSF48452">
    <property type="entry name" value="TPR-like"/>
    <property type="match status" value="1"/>
</dbReference>
<gene>
    <name evidence="1" type="ORF">G3I50_05285</name>
</gene>
<evidence type="ECO:0008006" key="3">
    <source>
        <dbReference type="Google" id="ProtNLM"/>
    </source>
</evidence>
<dbReference type="GO" id="GO:0043531">
    <property type="term" value="F:ADP binding"/>
    <property type="evidence" value="ECO:0007669"/>
    <property type="project" value="InterPro"/>
</dbReference>
<proteinExistence type="predicted"/>
<name>A0A7K3RR35_9ACTN</name>
<organism evidence="1 2">
    <name type="scientific">Streptomyces parvus</name>
    <dbReference type="NCBI Taxonomy" id="66428"/>
    <lineage>
        <taxon>Bacteria</taxon>
        <taxon>Bacillati</taxon>
        <taxon>Actinomycetota</taxon>
        <taxon>Actinomycetes</taxon>
        <taxon>Kitasatosporales</taxon>
        <taxon>Streptomycetaceae</taxon>
        <taxon>Streptomyces</taxon>
    </lineage>
</organism>
<dbReference type="RefSeq" id="WP_164200202.1">
    <property type="nucleotide sequence ID" value="NZ_JAAGMP010000262.1"/>
</dbReference>
<evidence type="ECO:0000313" key="1">
    <source>
        <dbReference type="EMBL" id="NEC17677.1"/>
    </source>
</evidence>
<reference evidence="1 2" key="1">
    <citation type="submission" date="2020-01" db="EMBL/GenBank/DDBJ databases">
        <title>Insect and environment-associated Actinomycetes.</title>
        <authorList>
            <person name="Currrie C."/>
            <person name="Chevrette M."/>
            <person name="Carlson C."/>
            <person name="Stubbendieck R."/>
            <person name="Wendt-Pienkowski E."/>
        </authorList>
    </citation>
    <scope>NUCLEOTIDE SEQUENCE [LARGE SCALE GENOMIC DNA]</scope>
    <source>
        <strain evidence="1 2">SID7590</strain>
    </source>
</reference>
<dbReference type="Gene3D" id="3.40.50.300">
    <property type="entry name" value="P-loop containing nucleotide triphosphate hydrolases"/>
    <property type="match status" value="1"/>
</dbReference>
<dbReference type="InterPro" id="IPR027417">
    <property type="entry name" value="P-loop_NTPase"/>
</dbReference>
<comment type="caution">
    <text evidence="1">The sequence shown here is derived from an EMBL/GenBank/DDBJ whole genome shotgun (WGS) entry which is preliminary data.</text>
</comment>
<dbReference type="Proteomes" id="UP000469670">
    <property type="component" value="Unassembled WGS sequence"/>
</dbReference>
<accession>A0A7K3RR35</accession>
<dbReference type="SUPFAM" id="SSF52540">
    <property type="entry name" value="P-loop containing nucleoside triphosphate hydrolases"/>
    <property type="match status" value="1"/>
</dbReference>